<name>A0A7L3L9W6_9CHAR</name>
<feature type="non-terminal residue" evidence="11">
    <location>
        <position position="92"/>
    </location>
</feature>
<proteinExistence type="inferred from homology"/>
<evidence type="ECO:0000256" key="2">
    <source>
        <dbReference type="ARBA" id="ARBA00008661"/>
    </source>
</evidence>
<dbReference type="Gene3D" id="3.90.550.50">
    <property type="match status" value="1"/>
</dbReference>
<keyword evidence="7" id="KW-1133">Transmembrane helix</keyword>
<reference evidence="11 12" key="1">
    <citation type="submission" date="2019-09" db="EMBL/GenBank/DDBJ databases">
        <title>Bird 10,000 Genomes (B10K) Project - Family phase.</title>
        <authorList>
            <person name="Zhang G."/>
        </authorList>
    </citation>
    <scope>NUCLEOTIDE SEQUENCE [LARGE SCALE GENOMIC DNA]</scope>
    <source>
        <strain evidence="11">B10K-DU-029-46</strain>
    </source>
</reference>
<organism evidence="11 12">
    <name type="scientific">Turnix velox</name>
    <name type="common">Little buttonquail</name>
    <dbReference type="NCBI Taxonomy" id="2529409"/>
    <lineage>
        <taxon>Eukaryota</taxon>
        <taxon>Metazoa</taxon>
        <taxon>Chordata</taxon>
        <taxon>Craniata</taxon>
        <taxon>Vertebrata</taxon>
        <taxon>Euteleostomi</taxon>
        <taxon>Archelosauria</taxon>
        <taxon>Archosauria</taxon>
        <taxon>Dinosauria</taxon>
        <taxon>Saurischia</taxon>
        <taxon>Theropoda</taxon>
        <taxon>Coelurosauria</taxon>
        <taxon>Aves</taxon>
        <taxon>Neognathae</taxon>
        <taxon>Neoaves</taxon>
        <taxon>Charadriiformes</taxon>
        <taxon>Turnicidae</taxon>
        <taxon>Turnix</taxon>
    </lineage>
</organism>
<feature type="non-terminal residue" evidence="11">
    <location>
        <position position="1"/>
    </location>
</feature>
<evidence type="ECO:0000256" key="4">
    <source>
        <dbReference type="ARBA" id="ARBA00022679"/>
    </source>
</evidence>
<dbReference type="GO" id="GO:0006493">
    <property type="term" value="P:protein O-linked glycosylation"/>
    <property type="evidence" value="ECO:0007669"/>
    <property type="project" value="TreeGrafter"/>
</dbReference>
<keyword evidence="4 11" id="KW-0808">Transferase</keyword>
<evidence type="ECO:0000313" key="12">
    <source>
        <dbReference type="Proteomes" id="UP000582182"/>
    </source>
</evidence>
<dbReference type="OrthoDB" id="5957813at2759"/>
<keyword evidence="9" id="KW-0472">Membrane</keyword>
<dbReference type="GO" id="GO:0000139">
    <property type="term" value="C:Golgi membrane"/>
    <property type="evidence" value="ECO:0007669"/>
    <property type="project" value="UniProtKB-SubCell"/>
</dbReference>
<dbReference type="PANTHER" id="PTHR11214">
    <property type="entry name" value="BETA-1,3-N-ACETYLGLUCOSAMINYLTRANSFERASE"/>
    <property type="match status" value="1"/>
</dbReference>
<accession>A0A7L3L9W6</accession>
<comment type="similarity">
    <text evidence="2 10">Belongs to the glycosyltransferase 31 family.</text>
</comment>
<keyword evidence="8 10" id="KW-0333">Golgi apparatus</keyword>
<evidence type="ECO:0000256" key="8">
    <source>
        <dbReference type="ARBA" id="ARBA00023034"/>
    </source>
</evidence>
<dbReference type="EC" id="2.4.1.-" evidence="10"/>
<dbReference type="Pfam" id="PF01762">
    <property type="entry name" value="Galactosyl_T"/>
    <property type="match status" value="1"/>
</dbReference>
<evidence type="ECO:0000256" key="1">
    <source>
        <dbReference type="ARBA" id="ARBA00004323"/>
    </source>
</evidence>
<keyword evidence="5" id="KW-0812">Transmembrane</keyword>
<evidence type="ECO:0000256" key="6">
    <source>
        <dbReference type="ARBA" id="ARBA00022968"/>
    </source>
</evidence>
<evidence type="ECO:0000256" key="7">
    <source>
        <dbReference type="ARBA" id="ARBA00022989"/>
    </source>
</evidence>
<protein>
    <recommendedName>
        <fullName evidence="10">Hexosyltransferase</fullName>
        <ecNumber evidence="10">2.4.1.-</ecNumber>
    </recommendedName>
</protein>
<comment type="subcellular location">
    <subcellularLocation>
        <location evidence="1 10">Golgi apparatus membrane</location>
        <topology evidence="1 10">Single-pass type II membrane protein</topology>
    </subcellularLocation>
</comment>
<sequence length="92" mass="10467">PIRRRAFKWFVPPEVYPNSTYPPYCGGPAYVLSADLATKIFQVAQTLPLINMEDSYLGLCLHALGVRPTPSPWGTFNMFKVNFEPCRFSRLV</sequence>
<evidence type="ECO:0000256" key="5">
    <source>
        <dbReference type="ARBA" id="ARBA00022692"/>
    </source>
</evidence>
<comment type="caution">
    <text evidence="11">The sequence shown here is derived from an EMBL/GenBank/DDBJ whole genome shotgun (WGS) entry which is preliminary data.</text>
</comment>
<keyword evidence="12" id="KW-1185">Reference proteome</keyword>
<keyword evidence="6" id="KW-0735">Signal-anchor</keyword>
<dbReference type="EMBL" id="VZTY01008389">
    <property type="protein sequence ID" value="NXU50048.1"/>
    <property type="molecule type" value="Genomic_DNA"/>
</dbReference>
<evidence type="ECO:0000313" key="11">
    <source>
        <dbReference type="EMBL" id="NXU50048.1"/>
    </source>
</evidence>
<dbReference type="InterPro" id="IPR002659">
    <property type="entry name" value="Glyco_trans_31"/>
</dbReference>
<dbReference type="PANTHER" id="PTHR11214:SF151">
    <property type="entry name" value="HEXOSYLTRANSFERASE"/>
    <property type="match status" value="1"/>
</dbReference>
<evidence type="ECO:0000256" key="10">
    <source>
        <dbReference type="RuleBase" id="RU363063"/>
    </source>
</evidence>
<evidence type="ECO:0000256" key="3">
    <source>
        <dbReference type="ARBA" id="ARBA00022676"/>
    </source>
</evidence>
<evidence type="ECO:0000256" key="9">
    <source>
        <dbReference type="ARBA" id="ARBA00023136"/>
    </source>
</evidence>
<keyword evidence="3 10" id="KW-0328">Glycosyltransferase</keyword>
<gene>
    <name evidence="11" type="primary">B3galt2_0</name>
    <name evidence="11" type="ORF">TURVEL_R14023</name>
</gene>
<dbReference type="Proteomes" id="UP000582182">
    <property type="component" value="Unassembled WGS sequence"/>
</dbReference>
<dbReference type="AlphaFoldDB" id="A0A7L3L9W6"/>
<dbReference type="GO" id="GO:0008499">
    <property type="term" value="F:N-acetyl-beta-D-glucosaminide beta-(1,3)-galactosyltransferase activity"/>
    <property type="evidence" value="ECO:0007669"/>
    <property type="project" value="TreeGrafter"/>
</dbReference>